<dbReference type="EMBL" id="FNCN01000013">
    <property type="protein sequence ID" value="SDH28821.1"/>
    <property type="molecule type" value="Genomic_DNA"/>
</dbReference>
<reference evidence="1 2" key="1">
    <citation type="submission" date="2016-10" db="EMBL/GenBank/DDBJ databases">
        <authorList>
            <person name="de Groot N.N."/>
        </authorList>
    </citation>
    <scope>NUCLEOTIDE SEQUENCE [LARGE SCALE GENOMIC DNA]</scope>
    <source>
        <strain evidence="1 2">CPCC 201354</strain>
    </source>
</reference>
<dbReference type="Pfam" id="PF04134">
    <property type="entry name" value="DCC1-like"/>
    <property type="match status" value="1"/>
</dbReference>
<dbReference type="GO" id="GO:0015035">
    <property type="term" value="F:protein-disulfide reductase activity"/>
    <property type="evidence" value="ECO:0007669"/>
    <property type="project" value="InterPro"/>
</dbReference>
<accession>A0A1G8B6Q6</accession>
<dbReference type="OrthoDB" id="9813713at2"/>
<organism evidence="1 2">
    <name type="scientific">Sinosporangium album</name>
    <dbReference type="NCBI Taxonomy" id="504805"/>
    <lineage>
        <taxon>Bacteria</taxon>
        <taxon>Bacillati</taxon>
        <taxon>Actinomycetota</taxon>
        <taxon>Actinomycetes</taxon>
        <taxon>Streptosporangiales</taxon>
        <taxon>Streptosporangiaceae</taxon>
        <taxon>Sinosporangium</taxon>
    </lineage>
</organism>
<name>A0A1G8B6Q6_9ACTN</name>
<dbReference type="InterPro" id="IPR007263">
    <property type="entry name" value="DCC1-like"/>
</dbReference>
<evidence type="ECO:0000313" key="2">
    <source>
        <dbReference type="Proteomes" id="UP000198923"/>
    </source>
</evidence>
<proteinExistence type="predicted"/>
<sequence>MERSVLIFDGDCGFCTTAVEFARRRMRIDAEIVPWQFTDLAALGTTRRRAEHEVLWITPDGRVRGGAQAVAVLLIAAGLPWAPLGVIMRIPPFRWIAHGVYRLIANNRHVLPGGTPACSLPASRRP</sequence>
<dbReference type="AlphaFoldDB" id="A0A1G8B6Q6"/>
<dbReference type="Proteomes" id="UP000198923">
    <property type="component" value="Unassembled WGS sequence"/>
</dbReference>
<gene>
    <name evidence="1" type="ORF">SAMN05421505_113168</name>
</gene>
<keyword evidence="2" id="KW-1185">Reference proteome</keyword>
<dbReference type="STRING" id="504805.SAMN05421505_113168"/>
<protein>
    <submittedName>
        <fullName evidence="1">Predicted thiol-disulfide oxidoreductase YuxK, DCC family</fullName>
    </submittedName>
</protein>
<evidence type="ECO:0000313" key="1">
    <source>
        <dbReference type="EMBL" id="SDH28821.1"/>
    </source>
</evidence>